<comment type="domain">
    <text evidence="13">The twin CX3C motif contains 4 conserved Cys residues that form 2 disulfide bonds in the mitochondrial intermembrane space.</text>
</comment>
<dbReference type="SUPFAM" id="SSF144122">
    <property type="entry name" value="Tim10-like"/>
    <property type="match status" value="1"/>
</dbReference>
<sequence>MAFSLFGGSDKKDSGAAPTSGDSSNVNSIKENLQAQILQEIALTNATELISKISNNCYEKCILNPGSSLSAADATCLDQCSEKYIQAWNTISRRYLARVQSESKN</sequence>
<gene>
    <name evidence="16" type="ORF">LIPSTDRAFT_1013</name>
</gene>
<evidence type="ECO:0000256" key="7">
    <source>
        <dbReference type="ARBA" id="ARBA00022927"/>
    </source>
</evidence>
<dbReference type="FunFam" id="1.10.287.810:FF:000001">
    <property type="entry name" value="mitochondrial import inner membrane translocase subunit TIM13"/>
    <property type="match status" value="1"/>
</dbReference>
<comment type="similarity">
    <text evidence="2 13">Belongs to the small Tim family.</text>
</comment>
<keyword evidence="4" id="KW-0479">Metal-binding</keyword>
<dbReference type="GO" id="GO:0140318">
    <property type="term" value="F:protein transporter activity"/>
    <property type="evidence" value="ECO:0007669"/>
    <property type="project" value="EnsemblFungi"/>
</dbReference>
<dbReference type="GO" id="GO:0045039">
    <property type="term" value="P:protein insertion into mitochondrial inner membrane"/>
    <property type="evidence" value="ECO:0007669"/>
    <property type="project" value="EnsemblFungi"/>
</dbReference>
<evidence type="ECO:0000256" key="3">
    <source>
        <dbReference type="ARBA" id="ARBA00022448"/>
    </source>
</evidence>
<evidence type="ECO:0000256" key="5">
    <source>
        <dbReference type="ARBA" id="ARBA00022792"/>
    </source>
</evidence>
<proteinExistence type="inferred from homology"/>
<evidence type="ECO:0000313" key="17">
    <source>
        <dbReference type="Proteomes" id="UP000094385"/>
    </source>
</evidence>
<evidence type="ECO:0000256" key="11">
    <source>
        <dbReference type="ARBA" id="ARBA00023157"/>
    </source>
</evidence>
<dbReference type="InterPro" id="IPR035427">
    <property type="entry name" value="Tim10-like_dom_sf"/>
</dbReference>
<dbReference type="GO" id="GO:0046872">
    <property type="term" value="F:metal ion binding"/>
    <property type="evidence" value="ECO:0007669"/>
    <property type="project" value="UniProtKB-KW"/>
</dbReference>
<evidence type="ECO:0000313" key="16">
    <source>
        <dbReference type="EMBL" id="ODQ75568.1"/>
    </source>
</evidence>
<dbReference type="GO" id="GO:0015031">
    <property type="term" value="P:protein transport"/>
    <property type="evidence" value="ECO:0007669"/>
    <property type="project" value="UniProtKB-KW"/>
</dbReference>
<organism evidence="16 17">
    <name type="scientific">Lipomyces starkeyi NRRL Y-11557</name>
    <dbReference type="NCBI Taxonomy" id="675824"/>
    <lineage>
        <taxon>Eukaryota</taxon>
        <taxon>Fungi</taxon>
        <taxon>Dikarya</taxon>
        <taxon>Ascomycota</taxon>
        <taxon>Saccharomycotina</taxon>
        <taxon>Lipomycetes</taxon>
        <taxon>Lipomycetales</taxon>
        <taxon>Lipomycetaceae</taxon>
        <taxon>Lipomyces</taxon>
    </lineage>
</organism>
<feature type="domain" description="Tim10-like" evidence="15">
    <location>
        <begin position="36"/>
        <end position="95"/>
    </location>
</feature>
<dbReference type="Gene3D" id="1.10.287.810">
    <property type="entry name" value="Mitochondrial import inner membrane translocase subunit tim13 like domains"/>
    <property type="match status" value="1"/>
</dbReference>
<feature type="region of interest" description="Disordered" evidence="14">
    <location>
        <begin position="1"/>
        <end position="25"/>
    </location>
</feature>
<dbReference type="OrthoDB" id="7813104at2759"/>
<dbReference type="GO" id="GO:0042719">
    <property type="term" value="C:mitochondrial intermembrane space chaperone complex"/>
    <property type="evidence" value="ECO:0007669"/>
    <property type="project" value="EnsemblFungi"/>
</dbReference>
<protein>
    <recommendedName>
        <fullName evidence="13">Mitochondrial import inner membrane translocase subunit</fullName>
    </recommendedName>
</protein>
<keyword evidence="11 13" id="KW-1015">Disulfide bond</keyword>
<evidence type="ECO:0000256" key="6">
    <source>
        <dbReference type="ARBA" id="ARBA00022833"/>
    </source>
</evidence>
<evidence type="ECO:0000256" key="4">
    <source>
        <dbReference type="ARBA" id="ARBA00022723"/>
    </source>
</evidence>
<keyword evidence="9 13" id="KW-0496">Mitochondrion</keyword>
<evidence type="ECO:0000259" key="15">
    <source>
        <dbReference type="Pfam" id="PF02953"/>
    </source>
</evidence>
<comment type="subcellular location">
    <subcellularLocation>
        <location evidence="1 13">Mitochondrion inner membrane</location>
        <topology evidence="1 13">Peripheral membrane protein</topology>
        <orientation evidence="1 13">Intermembrane side</orientation>
    </subcellularLocation>
</comment>
<dbReference type="STRING" id="675824.A0A1E3QDA0"/>
<evidence type="ECO:0000256" key="14">
    <source>
        <dbReference type="SAM" id="MobiDB-lite"/>
    </source>
</evidence>
<evidence type="ECO:0000256" key="2">
    <source>
        <dbReference type="ARBA" id="ARBA00006720"/>
    </source>
</evidence>
<keyword evidence="7 13" id="KW-0653">Protein transport</keyword>
<evidence type="ECO:0000256" key="1">
    <source>
        <dbReference type="ARBA" id="ARBA00004137"/>
    </source>
</evidence>
<keyword evidence="12 13" id="KW-0143">Chaperone</keyword>
<dbReference type="GO" id="GO:0005743">
    <property type="term" value="C:mitochondrial inner membrane"/>
    <property type="evidence" value="ECO:0007669"/>
    <property type="project" value="UniProtKB-SubCell"/>
</dbReference>
<dbReference type="AlphaFoldDB" id="A0A1E3QDA0"/>
<comment type="function">
    <text evidence="13">Mitochondrial intermembrane chaperone that participates in the import and insertion of some multi-pass transmembrane proteins into the mitochondrial inner membrane. Also required for the transfer of beta-barrel precursors from the TOM complex to the sorting and assembly machinery (SAM complex) of the outer membrane. Acts as a chaperone-like protein that protects the hydrophobic precursors from aggregation and guide them through the mitochondrial intermembrane space.</text>
</comment>
<reference evidence="16 17" key="1">
    <citation type="journal article" date="2016" name="Proc. Natl. Acad. Sci. U.S.A.">
        <title>Comparative genomics of biotechnologically important yeasts.</title>
        <authorList>
            <person name="Riley R."/>
            <person name="Haridas S."/>
            <person name="Wolfe K.H."/>
            <person name="Lopes M.R."/>
            <person name="Hittinger C.T."/>
            <person name="Goeker M."/>
            <person name="Salamov A.A."/>
            <person name="Wisecaver J.H."/>
            <person name="Long T.M."/>
            <person name="Calvey C.H."/>
            <person name="Aerts A.L."/>
            <person name="Barry K.W."/>
            <person name="Choi C."/>
            <person name="Clum A."/>
            <person name="Coughlan A.Y."/>
            <person name="Deshpande S."/>
            <person name="Douglass A.P."/>
            <person name="Hanson S.J."/>
            <person name="Klenk H.-P."/>
            <person name="LaButti K.M."/>
            <person name="Lapidus A."/>
            <person name="Lindquist E.A."/>
            <person name="Lipzen A.M."/>
            <person name="Meier-Kolthoff J.P."/>
            <person name="Ohm R.A."/>
            <person name="Otillar R.P."/>
            <person name="Pangilinan J.L."/>
            <person name="Peng Y."/>
            <person name="Rokas A."/>
            <person name="Rosa C.A."/>
            <person name="Scheuner C."/>
            <person name="Sibirny A.A."/>
            <person name="Slot J.C."/>
            <person name="Stielow J.B."/>
            <person name="Sun H."/>
            <person name="Kurtzman C.P."/>
            <person name="Blackwell M."/>
            <person name="Grigoriev I.V."/>
            <person name="Jeffries T.W."/>
        </authorList>
    </citation>
    <scope>NUCLEOTIDE SEQUENCE [LARGE SCALE GENOMIC DNA]</scope>
    <source>
        <strain evidence="16 17">NRRL Y-11557</strain>
    </source>
</reference>
<dbReference type="EMBL" id="KV454290">
    <property type="protein sequence ID" value="ODQ75568.1"/>
    <property type="molecule type" value="Genomic_DNA"/>
</dbReference>
<evidence type="ECO:0000256" key="12">
    <source>
        <dbReference type="ARBA" id="ARBA00023186"/>
    </source>
</evidence>
<accession>A0A1E3QDA0</accession>
<dbReference type="Proteomes" id="UP000094385">
    <property type="component" value="Unassembled WGS sequence"/>
</dbReference>
<evidence type="ECO:0000256" key="10">
    <source>
        <dbReference type="ARBA" id="ARBA00023136"/>
    </source>
</evidence>
<name>A0A1E3QDA0_LIPST</name>
<comment type="subunit">
    <text evidence="13">Heterohexamer.</text>
</comment>
<keyword evidence="8 13" id="KW-0811">Translocation</keyword>
<evidence type="ECO:0000256" key="9">
    <source>
        <dbReference type="ARBA" id="ARBA00023128"/>
    </source>
</evidence>
<evidence type="ECO:0000256" key="13">
    <source>
        <dbReference type="RuleBase" id="RU367043"/>
    </source>
</evidence>
<evidence type="ECO:0000256" key="8">
    <source>
        <dbReference type="ARBA" id="ARBA00023010"/>
    </source>
</evidence>
<keyword evidence="10" id="KW-0472">Membrane</keyword>
<keyword evidence="5 13" id="KW-0999">Mitochondrion inner membrane</keyword>
<dbReference type="Pfam" id="PF02953">
    <property type="entry name" value="zf-Tim10_DDP"/>
    <property type="match status" value="1"/>
</dbReference>
<keyword evidence="17" id="KW-1185">Reference proteome</keyword>
<keyword evidence="3 13" id="KW-0813">Transport</keyword>
<keyword evidence="6" id="KW-0862">Zinc</keyword>
<dbReference type="InterPro" id="IPR004217">
    <property type="entry name" value="Tim10-like"/>
</dbReference>